<dbReference type="AlphaFoldDB" id="A0A4S4A477"/>
<gene>
    <name evidence="3" type="ORF">E6C50_03415</name>
</gene>
<dbReference type="Gene3D" id="3.90.1340.10">
    <property type="entry name" value="Phage tail collar domain"/>
    <property type="match status" value="1"/>
</dbReference>
<evidence type="ECO:0000259" key="2">
    <source>
        <dbReference type="Pfam" id="PF07484"/>
    </source>
</evidence>
<keyword evidence="4" id="KW-1185">Reference proteome</keyword>
<feature type="domain" description="Phage tail collar" evidence="2">
    <location>
        <begin position="6"/>
        <end position="62"/>
    </location>
</feature>
<evidence type="ECO:0000313" key="3">
    <source>
        <dbReference type="EMBL" id="THF53261.1"/>
    </source>
</evidence>
<dbReference type="Proteomes" id="UP000307507">
    <property type="component" value="Unassembled WGS sequence"/>
</dbReference>
<proteinExistence type="predicted"/>
<dbReference type="InterPro" id="IPR011083">
    <property type="entry name" value="Phage_tail_collar_dom"/>
</dbReference>
<sequence>MEQIIGQIQAFAFGFAPAQWAFCDGQIMSIAQNTALFSLIGTTYGGNGQTTFALPDLRGRSIVHPGTGPGLTNIQWGQSGGAESITLTTSNIPPHVHQLVPGTGAGQVNVQTVIHTNPGNPTNESDNGGNSFGTGGAAPNTYSEPPFSGADKVGNITTSISGTTGIAGSGLPFSIRSPYLGIYTSIALYGIFPSRN</sequence>
<protein>
    <submittedName>
        <fullName evidence="3">Phage tail protein</fullName>
    </submittedName>
</protein>
<name>A0A4S4A477_9FLAO</name>
<dbReference type="RefSeq" id="WP_136401784.1">
    <property type="nucleotide sequence ID" value="NZ_SSNZ01000001.1"/>
</dbReference>
<reference evidence="3 4" key="1">
    <citation type="submission" date="2019-04" db="EMBL/GenBank/DDBJ databases">
        <title>Flavobacterium sp. nov. isolated from construction timber.</title>
        <authorList>
            <person name="Lin S.-Y."/>
            <person name="Chang C.-T."/>
            <person name="Young C.-C."/>
        </authorList>
    </citation>
    <scope>NUCLEOTIDE SEQUENCE [LARGE SCALE GENOMIC DNA]</scope>
    <source>
        <strain evidence="3 4">CC-CTC003</strain>
    </source>
</reference>
<dbReference type="InterPro" id="IPR037053">
    <property type="entry name" value="Phage_tail_collar_dom_sf"/>
</dbReference>
<dbReference type="OrthoDB" id="9810174at2"/>
<dbReference type="Pfam" id="PF07484">
    <property type="entry name" value="Collar"/>
    <property type="match status" value="1"/>
</dbReference>
<feature type="region of interest" description="Disordered" evidence="1">
    <location>
        <begin position="116"/>
        <end position="144"/>
    </location>
</feature>
<evidence type="ECO:0000313" key="4">
    <source>
        <dbReference type="Proteomes" id="UP000307507"/>
    </source>
</evidence>
<comment type="caution">
    <text evidence="3">The sequence shown here is derived from an EMBL/GenBank/DDBJ whole genome shotgun (WGS) entry which is preliminary data.</text>
</comment>
<organism evidence="3 4">
    <name type="scientific">Flavobacterium supellecticarium</name>
    <dbReference type="NCBI Taxonomy" id="2565924"/>
    <lineage>
        <taxon>Bacteria</taxon>
        <taxon>Pseudomonadati</taxon>
        <taxon>Bacteroidota</taxon>
        <taxon>Flavobacteriia</taxon>
        <taxon>Flavobacteriales</taxon>
        <taxon>Flavobacteriaceae</taxon>
        <taxon>Flavobacterium</taxon>
    </lineage>
</organism>
<dbReference type="SUPFAM" id="SSF88874">
    <property type="entry name" value="Receptor-binding domain of short tail fibre protein gp12"/>
    <property type="match status" value="1"/>
</dbReference>
<dbReference type="EMBL" id="SSNZ01000001">
    <property type="protein sequence ID" value="THF53261.1"/>
    <property type="molecule type" value="Genomic_DNA"/>
</dbReference>
<accession>A0A4S4A477</accession>
<evidence type="ECO:0000256" key="1">
    <source>
        <dbReference type="SAM" id="MobiDB-lite"/>
    </source>
</evidence>
<feature type="compositionally biased region" description="Polar residues" evidence="1">
    <location>
        <begin position="116"/>
        <end position="129"/>
    </location>
</feature>